<evidence type="ECO:0000313" key="3">
    <source>
        <dbReference type="Proteomes" id="UP000799324"/>
    </source>
</evidence>
<dbReference type="Proteomes" id="UP000799324">
    <property type="component" value="Unassembled WGS sequence"/>
</dbReference>
<feature type="compositionally biased region" description="Low complexity" evidence="1">
    <location>
        <begin position="92"/>
        <end position="103"/>
    </location>
</feature>
<gene>
    <name evidence="2" type="ORF">K491DRAFT_353603</name>
</gene>
<evidence type="ECO:0000313" key="2">
    <source>
        <dbReference type="EMBL" id="KAF2656883.1"/>
    </source>
</evidence>
<proteinExistence type="predicted"/>
<organism evidence="2 3">
    <name type="scientific">Lophiostoma macrostomum CBS 122681</name>
    <dbReference type="NCBI Taxonomy" id="1314788"/>
    <lineage>
        <taxon>Eukaryota</taxon>
        <taxon>Fungi</taxon>
        <taxon>Dikarya</taxon>
        <taxon>Ascomycota</taxon>
        <taxon>Pezizomycotina</taxon>
        <taxon>Dothideomycetes</taxon>
        <taxon>Pleosporomycetidae</taxon>
        <taxon>Pleosporales</taxon>
        <taxon>Lophiostomataceae</taxon>
        <taxon>Lophiostoma</taxon>
    </lineage>
</organism>
<evidence type="ECO:0000256" key="1">
    <source>
        <dbReference type="SAM" id="MobiDB-lite"/>
    </source>
</evidence>
<keyword evidence="3" id="KW-1185">Reference proteome</keyword>
<accession>A0A6A6TDB6</accession>
<dbReference type="AlphaFoldDB" id="A0A6A6TDB6"/>
<name>A0A6A6TDB6_9PLEO</name>
<feature type="region of interest" description="Disordered" evidence="1">
    <location>
        <begin position="73"/>
        <end position="127"/>
    </location>
</feature>
<reference evidence="2" key="1">
    <citation type="journal article" date="2020" name="Stud. Mycol.">
        <title>101 Dothideomycetes genomes: a test case for predicting lifestyles and emergence of pathogens.</title>
        <authorList>
            <person name="Haridas S."/>
            <person name="Albert R."/>
            <person name="Binder M."/>
            <person name="Bloem J."/>
            <person name="Labutti K."/>
            <person name="Salamov A."/>
            <person name="Andreopoulos B."/>
            <person name="Baker S."/>
            <person name="Barry K."/>
            <person name="Bills G."/>
            <person name="Bluhm B."/>
            <person name="Cannon C."/>
            <person name="Castanera R."/>
            <person name="Culley D."/>
            <person name="Daum C."/>
            <person name="Ezra D."/>
            <person name="Gonzalez J."/>
            <person name="Henrissat B."/>
            <person name="Kuo A."/>
            <person name="Liang C."/>
            <person name="Lipzen A."/>
            <person name="Lutzoni F."/>
            <person name="Magnuson J."/>
            <person name="Mondo S."/>
            <person name="Nolan M."/>
            <person name="Ohm R."/>
            <person name="Pangilinan J."/>
            <person name="Park H.-J."/>
            <person name="Ramirez L."/>
            <person name="Alfaro M."/>
            <person name="Sun H."/>
            <person name="Tritt A."/>
            <person name="Yoshinaga Y."/>
            <person name="Zwiers L.-H."/>
            <person name="Turgeon B."/>
            <person name="Goodwin S."/>
            <person name="Spatafora J."/>
            <person name="Crous P."/>
            <person name="Grigoriev I."/>
        </authorList>
    </citation>
    <scope>NUCLEOTIDE SEQUENCE</scope>
    <source>
        <strain evidence="2">CBS 122681</strain>
    </source>
</reference>
<sequence>MTATASASCASESLILRRASACDEMLATCIILHPRGRCMRDPFGRRRGPAAQLEHALRSERLQHGAEKAVCVDRPGLLTATDPPLDAPPQPRSSRPLASRSASTQSLRLAPGHASRTGSRNVGMATSIRPIPSDLSHVCLA</sequence>
<protein>
    <submittedName>
        <fullName evidence="2">Uncharacterized protein</fullName>
    </submittedName>
</protein>
<dbReference type="EMBL" id="MU004331">
    <property type="protein sequence ID" value="KAF2656883.1"/>
    <property type="molecule type" value="Genomic_DNA"/>
</dbReference>